<accession>A0A645GTA6</accession>
<sequence length="103" mass="11372">MGKPLNGDAAQQLGLVTAALDDIDWEDEIRIAMEERAAMSPDALTGLEANLRFASQENMVTRIFGRLSAWQNWIFNRPNAVGEKGALKLYGTGQKAGFDFNRV</sequence>
<protein>
    <submittedName>
        <fullName evidence="1">Benzoyl-CoA-dihydrodiol lyase</fullName>
        <ecNumber evidence="1">4.1.2.44</ecNumber>
    </submittedName>
</protein>
<dbReference type="GO" id="GO:0016829">
    <property type="term" value="F:lyase activity"/>
    <property type="evidence" value="ECO:0007669"/>
    <property type="project" value="UniProtKB-KW"/>
</dbReference>
<dbReference type="Gene3D" id="3.90.226.10">
    <property type="entry name" value="2-enoyl-CoA Hydratase, Chain A, domain 1"/>
    <property type="match status" value="1"/>
</dbReference>
<organism evidence="1">
    <name type="scientific">bioreactor metagenome</name>
    <dbReference type="NCBI Taxonomy" id="1076179"/>
    <lineage>
        <taxon>unclassified sequences</taxon>
        <taxon>metagenomes</taxon>
        <taxon>ecological metagenomes</taxon>
    </lineage>
</organism>
<dbReference type="EC" id="4.1.2.44" evidence="1"/>
<name>A0A645GTA6_9ZZZZ</name>
<dbReference type="InterPro" id="IPR029045">
    <property type="entry name" value="ClpP/crotonase-like_dom_sf"/>
</dbReference>
<dbReference type="SUPFAM" id="SSF52096">
    <property type="entry name" value="ClpP/crotonase"/>
    <property type="match status" value="1"/>
</dbReference>
<reference evidence="1" key="1">
    <citation type="submission" date="2019-08" db="EMBL/GenBank/DDBJ databases">
        <authorList>
            <person name="Kucharzyk K."/>
            <person name="Murdoch R.W."/>
            <person name="Higgins S."/>
            <person name="Loffler F."/>
        </authorList>
    </citation>
    <scope>NUCLEOTIDE SEQUENCE</scope>
</reference>
<comment type="caution">
    <text evidence="1">The sequence shown here is derived from an EMBL/GenBank/DDBJ whole genome shotgun (WGS) entry which is preliminary data.</text>
</comment>
<dbReference type="AlphaFoldDB" id="A0A645GTA6"/>
<keyword evidence="1" id="KW-0456">Lyase</keyword>
<dbReference type="EMBL" id="VSSQ01079765">
    <property type="protein sequence ID" value="MPN29192.1"/>
    <property type="molecule type" value="Genomic_DNA"/>
</dbReference>
<gene>
    <name evidence="1" type="primary">boxC_2</name>
    <name evidence="1" type="ORF">SDC9_176643</name>
</gene>
<evidence type="ECO:0000313" key="1">
    <source>
        <dbReference type="EMBL" id="MPN29192.1"/>
    </source>
</evidence>
<proteinExistence type="predicted"/>